<keyword evidence="3" id="KW-0808">Transferase</keyword>
<evidence type="ECO:0000313" key="4">
    <source>
        <dbReference type="Proteomes" id="UP001235874"/>
    </source>
</evidence>
<dbReference type="PANTHER" id="PTHR43685:SF3">
    <property type="entry name" value="SLR2126 PROTEIN"/>
    <property type="match status" value="1"/>
</dbReference>
<gene>
    <name evidence="3" type="ORF">Q3V37_27065</name>
</gene>
<dbReference type="Proteomes" id="UP001235874">
    <property type="component" value="Chromosome"/>
</dbReference>
<dbReference type="SUPFAM" id="SSF53448">
    <property type="entry name" value="Nucleotide-diphospho-sugar transferases"/>
    <property type="match status" value="1"/>
</dbReference>
<dbReference type="InterPro" id="IPR050834">
    <property type="entry name" value="Glycosyltransf_2"/>
</dbReference>
<dbReference type="Gene3D" id="3.90.550.10">
    <property type="entry name" value="Spore Coat Polysaccharide Biosynthesis Protein SpsA, Chain A"/>
    <property type="match status" value="1"/>
</dbReference>
<organism evidence="3 4">
    <name type="scientific">Micromonospora profundi</name>
    <dbReference type="NCBI Taxonomy" id="1420889"/>
    <lineage>
        <taxon>Bacteria</taxon>
        <taxon>Bacillati</taxon>
        <taxon>Actinomycetota</taxon>
        <taxon>Actinomycetes</taxon>
        <taxon>Micromonosporales</taxon>
        <taxon>Micromonosporaceae</taxon>
        <taxon>Micromonospora</taxon>
    </lineage>
</organism>
<dbReference type="InterPro" id="IPR001173">
    <property type="entry name" value="Glyco_trans_2-like"/>
</dbReference>
<feature type="region of interest" description="Disordered" evidence="1">
    <location>
        <begin position="452"/>
        <end position="476"/>
    </location>
</feature>
<protein>
    <submittedName>
        <fullName evidence="3">Glycosyltransferase family 2 protein</fullName>
        <ecNumber evidence="3">2.4.-.-</ecNumber>
    </submittedName>
</protein>
<dbReference type="GO" id="GO:0016757">
    <property type="term" value="F:glycosyltransferase activity"/>
    <property type="evidence" value="ECO:0007669"/>
    <property type="project" value="UniProtKB-KW"/>
</dbReference>
<reference evidence="3 4" key="1">
    <citation type="submission" date="2023-07" db="EMBL/GenBank/DDBJ databases">
        <title>Micromonospora profundi TRM 95458 converts glycerol to a new osmotic compound.</title>
        <authorList>
            <person name="Lu D."/>
        </authorList>
    </citation>
    <scope>NUCLEOTIDE SEQUENCE [LARGE SCALE GENOMIC DNA]</scope>
    <source>
        <strain evidence="3 4">TRM95458</strain>
    </source>
</reference>
<feature type="compositionally biased region" description="Pro residues" evidence="1">
    <location>
        <begin position="467"/>
        <end position="476"/>
    </location>
</feature>
<dbReference type="EMBL" id="CP130472">
    <property type="protein sequence ID" value="WLS44990.1"/>
    <property type="molecule type" value="Genomic_DNA"/>
</dbReference>
<keyword evidence="3" id="KW-0328">Glycosyltransferase</keyword>
<dbReference type="KEGG" id="mprn:Q3V37_27065"/>
<dbReference type="PANTHER" id="PTHR43685">
    <property type="entry name" value="GLYCOSYLTRANSFERASE"/>
    <property type="match status" value="1"/>
</dbReference>
<dbReference type="RefSeq" id="WP_306272088.1">
    <property type="nucleotide sequence ID" value="NZ_CP130472.1"/>
</dbReference>
<dbReference type="CDD" id="cd00761">
    <property type="entry name" value="Glyco_tranf_GTA_type"/>
    <property type="match status" value="1"/>
</dbReference>
<evidence type="ECO:0000256" key="1">
    <source>
        <dbReference type="SAM" id="MobiDB-lite"/>
    </source>
</evidence>
<proteinExistence type="predicted"/>
<evidence type="ECO:0000259" key="2">
    <source>
        <dbReference type="Pfam" id="PF00535"/>
    </source>
</evidence>
<evidence type="ECO:0000313" key="3">
    <source>
        <dbReference type="EMBL" id="WLS44990.1"/>
    </source>
</evidence>
<sequence>MPDTVPQRRAGAPAPSLSVVIPTFRDAPSLELTLRSLTRQTLPAERFEVIVVRDGGPEGAEDYAGVADHGKGLNLRIIDLPDRRGRSGARNEGIRHATADTILFLDSDSYACSGLLERHVAFHAASTTSRVLIGRRNELGRRHLDAVLGGGPVTPSAELRADDGGDLRFTNGMPIGDEWLGAMWMFAYGHNVSVPRETVTAVGGFDESFGARWGWEDLEFFYRVDRELGPQKRAFRYDAEALVYHLPHYRNMYQNIQEYTGNREVILAKYRNIDWEFVGLVDPIHSAEILARYRDSIADCLSRQACRIAPAWRWLGDRLSGVRTLWIGTGTGEVDLGDDALTFDYGVPAGGRNYHLVGIEPPIEPGSLDAVVSVDFWRYLYWQELCTFLTTSARLGAEIYLVGTDTELSAGPPPGPEEVRYLARALRHSFTVTVLRTEQPNGPWALHLRHHSADDSVPGTTSTDVEPAPPTADAPR</sequence>
<name>A0AAJ6HPX9_9ACTN</name>
<feature type="domain" description="Glycosyltransferase 2-like" evidence="2">
    <location>
        <begin position="18"/>
        <end position="129"/>
    </location>
</feature>
<dbReference type="EC" id="2.4.-.-" evidence="3"/>
<keyword evidence="4" id="KW-1185">Reference proteome</keyword>
<accession>A0AAJ6HPX9</accession>
<dbReference type="InterPro" id="IPR029044">
    <property type="entry name" value="Nucleotide-diphossugar_trans"/>
</dbReference>
<dbReference type="Pfam" id="PF00535">
    <property type="entry name" value="Glycos_transf_2"/>
    <property type="match status" value="1"/>
</dbReference>
<dbReference type="AlphaFoldDB" id="A0AAJ6HPX9"/>